<organism evidence="2 3">
    <name type="scientific">Lentinula raphanica</name>
    <dbReference type="NCBI Taxonomy" id="153919"/>
    <lineage>
        <taxon>Eukaryota</taxon>
        <taxon>Fungi</taxon>
        <taxon>Dikarya</taxon>
        <taxon>Basidiomycota</taxon>
        <taxon>Agaricomycotina</taxon>
        <taxon>Agaricomycetes</taxon>
        <taxon>Agaricomycetidae</taxon>
        <taxon>Agaricales</taxon>
        <taxon>Marasmiineae</taxon>
        <taxon>Omphalotaceae</taxon>
        <taxon>Lentinula</taxon>
    </lineage>
</organism>
<gene>
    <name evidence="2" type="ORF">F5878DRAFT_619484</name>
</gene>
<feature type="region of interest" description="Disordered" evidence="1">
    <location>
        <begin position="80"/>
        <end position="104"/>
    </location>
</feature>
<name>A0AA38P964_9AGAR</name>
<keyword evidence="3" id="KW-1185">Reference proteome</keyword>
<evidence type="ECO:0008006" key="4">
    <source>
        <dbReference type="Google" id="ProtNLM"/>
    </source>
</evidence>
<feature type="compositionally biased region" description="Polar residues" evidence="1">
    <location>
        <begin position="219"/>
        <end position="231"/>
    </location>
</feature>
<proteinExistence type="predicted"/>
<evidence type="ECO:0000256" key="1">
    <source>
        <dbReference type="SAM" id="MobiDB-lite"/>
    </source>
</evidence>
<reference evidence="2" key="1">
    <citation type="submission" date="2022-08" db="EMBL/GenBank/DDBJ databases">
        <authorList>
            <consortium name="DOE Joint Genome Institute"/>
            <person name="Min B."/>
            <person name="Riley R."/>
            <person name="Sierra-Patev S."/>
            <person name="Naranjo-Ortiz M."/>
            <person name="Looney B."/>
            <person name="Konkel Z."/>
            <person name="Slot J.C."/>
            <person name="Sakamoto Y."/>
            <person name="Steenwyk J.L."/>
            <person name="Rokas A."/>
            <person name="Carro J."/>
            <person name="Camarero S."/>
            <person name="Ferreira P."/>
            <person name="Molpeceres G."/>
            <person name="Ruiz-Duenas F.J."/>
            <person name="Serrano A."/>
            <person name="Henrissat B."/>
            <person name="Drula E."/>
            <person name="Hughes K.W."/>
            <person name="Mata J.L."/>
            <person name="Ishikawa N.K."/>
            <person name="Vargas-Isla R."/>
            <person name="Ushijima S."/>
            <person name="Smith C.A."/>
            <person name="Ahrendt S."/>
            <person name="Andreopoulos W."/>
            <person name="He G."/>
            <person name="Labutti K."/>
            <person name="Lipzen A."/>
            <person name="Ng V."/>
            <person name="Sandor L."/>
            <person name="Barry K."/>
            <person name="Martinez A.T."/>
            <person name="Xiao Y."/>
            <person name="Gibbons J.G."/>
            <person name="Terashima K."/>
            <person name="Hibbett D.S."/>
            <person name="Grigoriev I.V."/>
        </authorList>
    </citation>
    <scope>NUCLEOTIDE SEQUENCE</scope>
    <source>
        <strain evidence="2">TFB9207</strain>
    </source>
</reference>
<dbReference type="EMBL" id="MU806181">
    <property type="protein sequence ID" value="KAJ3838466.1"/>
    <property type="molecule type" value="Genomic_DNA"/>
</dbReference>
<feature type="compositionally biased region" description="Basic and acidic residues" evidence="1">
    <location>
        <begin position="235"/>
        <end position="252"/>
    </location>
</feature>
<dbReference type="Gene3D" id="1.10.10.60">
    <property type="entry name" value="Homeodomain-like"/>
    <property type="match status" value="1"/>
</dbReference>
<feature type="compositionally biased region" description="Polar residues" evidence="1">
    <location>
        <begin position="1"/>
        <end position="13"/>
    </location>
</feature>
<dbReference type="AlphaFoldDB" id="A0AA38P964"/>
<dbReference type="Proteomes" id="UP001163846">
    <property type="component" value="Unassembled WGS sequence"/>
</dbReference>
<evidence type="ECO:0000313" key="3">
    <source>
        <dbReference type="Proteomes" id="UP001163846"/>
    </source>
</evidence>
<feature type="compositionally biased region" description="Polar residues" evidence="1">
    <location>
        <begin position="80"/>
        <end position="96"/>
    </location>
</feature>
<feature type="region of interest" description="Disordered" evidence="1">
    <location>
        <begin position="211"/>
        <end position="261"/>
    </location>
</feature>
<accession>A0AA38P964</accession>
<sequence length="340" mass="37415">MDVQPPDSSQFKATASEKPRRLPPEGVQILREALDNGLTHPKKAERKELLRRIHALGITWYTDEKLKTWFISTRRRQQQLDAQATKTQPTASNTTDTVDDSTPLADNTKLTIKIPPGGGSTAKPGADCPATASAAESPYHVDTFRLKVPTVPKPPKKTRLTDYPSIRLSAVPQLIILADTTPNPTQKLIETWAVLLKASPEDVDRWVKDRKAHEDQVAAQAQGTSSATPSGSVEPGRKSEQPDGSGHKDEHSMASAVPPQSQFELEWQLPSASKIPPRNRLLLAIHNKISSIPDDSSSPKTAAEFAAFFAPYQTKIESFLHDVETGKLESMGWDFHRVQS</sequence>
<evidence type="ECO:0000313" key="2">
    <source>
        <dbReference type="EMBL" id="KAJ3838466.1"/>
    </source>
</evidence>
<feature type="region of interest" description="Disordered" evidence="1">
    <location>
        <begin position="1"/>
        <end position="25"/>
    </location>
</feature>
<protein>
    <recommendedName>
        <fullName evidence="4">Homeobox domain-containing protein</fullName>
    </recommendedName>
</protein>
<comment type="caution">
    <text evidence="2">The sequence shown here is derived from an EMBL/GenBank/DDBJ whole genome shotgun (WGS) entry which is preliminary data.</text>
</comment>